<evidence type="ECO:0000256" key="3">
    <source>
        <dbReference type="ARBA" id="ARBA00022692"/>
    </source>
</evidence>
<evidence type="ECO:0000256" key="1">
    <source>
        <dbReference type="ARBA" id="ARBA00004141"/>
    </source>
</evidence>
<dbReference type="PANTHER" id="PTHR19282:SF544">
    <property type="entry name" value="TETRASPANIN"/>
    <property type="match status" value="1"/>
</dbReference>
<dbReference type="Proteomes" id="UP000225706">
    <property type="component" value="Unassembled WGS sequence"/>
</dbReference>
<evidence type="ECO:0000313" key="8">
    <source>
        <dbReference type="EMBL" id="PFX25763.1"/>
    </source>
</evidence>
<keyword evidence="6" id="KW-1015">Disulfide bond</keyword>
<dbReference type="PIRSF" id="PIRSF002419">
    <property type="entry name" value="Tetraspanin"/>
    <property type="match status" value="1"/>
</dbReference>
<evidence type="ECO:0000256" key="7">
    <source>
        <dbReference type="RuleBase" id="RU361218"/>
    </source>
</evidence>
<keyword evidence="3 7" id="KW-0812">Transmembrane</keyword>
<evidence type="ECO:0000256" key="4">
    <source>
        <dbReference type="ARBA" id="ARBA00022989"/>
    </source>
</evidence>
<dbReference type="SUPFAM" id="SSF48652">
    <property type="entry name" value="Tetraspanin"/>
    <property type="match status" value="1"/>
</dbReference>
<feature type="disulfide bond" evidence="6">
    <location>
        <begin position="150"/>
        <end position="179"/>
    </location>
</feature>
<dbReference type="PANTHER" id="PTHR19282">
    <property type="entry name" value="TETRASPANIN"/>
    <property type="match status" value="1"/>
</dbReference>
<evidence type="ECO:0000313" key="9">
    <source>
        <dbReference type="Proteomes" id="UP000225706"/>
    </source>
</evidence>
<keyword evidence="4 7" id="KW-1133">Transmembrane helix</keyword>
<name>A0A2B4S9Q7_STYPI</name>
<dbReference type="OrthoDB" id="438211at2759"/>
<proteinExistence type="inferred from homology"/>
<reference evidence="9" key="1">
    <citation type="journal article" date="2017" name="bioRxiv">
        <title>Comparative analysis of the genomes of Stylophora pistillata and Acropora digitifera provides evidence for extensive differences between species of corals.</title>
        <authorList>
            <person name="Voolstra C.R."/>
            <person name="Li Y."/>
            <person name="Liew Y.J."/>
            <person name="Baumgarten S."/>
            <person name="Zoccola D."/>
            <person name="Flot J.-F."/>
            <person name="Tambutte S."/>
            <person name="Allemand D."/>
            <person name="Aranda M."/>
        </authorList>
    </citation>
    <scope>NUCLEOTIDE SEQUENCE [LARGE SCALE GENOMIC DNA]</scope>
</reference>
<dbReference type="CDD" id="cd03127">
    <property type="entry name" value="tetraspanin_LEL"/>
    <property type="match status" value="1"/>
</dbReference>
<dbReference type="Pfam" id="PF00335">
    <property type="entry name" value="Tetraspanin"/>
    <property type="match status" value="1"/>
</dbReference>
<comment type="similarity">
    <text evidence="2 7">Belongs to the tetraspanin (TM4SF) family.</text>
</comment>
<dbReference type="InterPro" id="IPR018499">
    <property type="entry name" value="Tetraspanin/Peripherin"/>
</dbReference>
<protein>
    <recommendedName>
        <fullName evidence="7">Tetraspanin</fullName>
    </recommendedName>
</protein>
<accession>A0A2B4S9Q7</accession>
<feature type="transmembrane region" description="Helical" evidence="7">
    <location>
        <begin position="12"/>
        <end position="36"/>
    </location>
</feature>
<comment type="subcellular location">
    <subcellularLocation>
        <location evidence="1 7">Membrane</location>
        <topology evidence="1 7">Multi-pass membrane protein</topology>
    </subcellularLocation>
</comment>
<evidence type="ECO:0000256" key="2">
    <source>
        <dbReference type="ARBA" id="ARBA00006840"/>
    </source>
</evidence>
<organism evidence="8 9">
    <name type="scientific">Stylophora pistillata</name>
    <name type="common">Smooth cauliflower coral</name>
    <dbReference type="NCBI Taxonomy" id="50429"/>
    <lineage>
        <taxon>Eukaryota</taxon>
        <taxon>Metazoa</taxon>
        <taxon>Cnidaria</taxon>
        <taxon>Anthozoa</taxon>
        <taxon>Hexacorallia</taxon>
        <taxon>Scleractinia</taxon>
        <taxon>Astrocoeniina</taxon>
        <taxon>Pocilloporidae</taxon>
        <taxon>Stylophora</taxon>
    </lineage>
</organism>
<dbReference type="EMBL" id="LSMT01000143">
    <property type="protein sequence ID" value="PFX25763.1"/>
    <property type="molecule type" value="Genomic_DNA"/>
</dbReference>
<feature type="transmembrane region" description="Helical" evidence="7">
    <location>
        <begin position="56"/>
        <end position="78"/>
    </location>
</feature>
<evidence type="ECO:0000256" key="6">
    <source>
        <dbReference type="PIRSR" id="PIRSR002419-1"/>
    </source>
</evidence>
<dbReference type="AlphaFoldDB" id="A0A2B4S9Q7"/>
<evidence type="ECO:0000256" key="5">
    <source>
        <dbReference type="ARBA" id="ARBA00023136"/>
    </source>
</evidence>
<keyword evidence="9" id="KW-1185">Reference proteome</keyword>
<feature type="transmembrane region" description="Helical" evidence="7">
    <location>
        <begin position="85"/>
        <end position="107"/>
    </location>
</feature>
<comment type="caution">
    <text evidence="8">The sequence shown here is derived from an EMBL/GenBank/DDBJ whole genome shotgun (WGS) entry which is preliminary data.</text>
</comment>
<dbReference type="GO" id="GO:0005886">
    <property type="term" value="C:plasma membrane"/>
    <property type="evidence" value="ECO:0007669"/>
    <property type="project" value="TreeGrafter"/>
</dbReference>
<dbReference type="InterPro" id="IPR000301">
    <property type="entry name" value="Tetraspanin_animals"/>
</dbReference>
<keyword evidence="5 7" id="KW-0472">Membrane</keyword>
<dbReference type="PRINTS" id="PR00259">
    <property type="entry name" value="TMFOUR"/>
</dbReference>
<gene>
    <name evidence="8" type="primary">CD151</name>
    <name evidence="8" type="ORF">AWC38_SpisGene9602</name>
</gene>
<dbReference type="STRING" id="50429.A0A2B4S9Q7"/>
<sequence length="244" mass="26384">MAELNCGMKCLKFMLCVFNLFFWAAGIATMAVGIFVRVSASNYSALMEEGDFKTAANILIAAGALVMIIGGIGCCAVVKENKWLLLLYSFLVLMIFILEIASGIMAYSKRDKVISKIEEAVSKTIKNDYGEKDKQKLTEAIDKAQQELMCCGVSSGADWKTSQWFNSSDKSESVPESCCKKMAAGCSKGNSPSIYQEGCSQALQDFVKSKMAVVGGIGVGIAILQILGVVFAICLFRSIGYEKI</sequence>
<dbReference type="InterPro" id="IPR008952">
    <property type="entry name" value="Tetraspanin_EC2_sf"/>
</dbReference>
<dbReference type="Gene3D" id="1.10.1450.10">
    <property type="entry name" value="Tetraspanin"/>
    <property type="match status" value="1"/>
</dbReference>
<feature type="transmembrane region" description="Helical" evidence="7">
    <location>
        <begin position="212"/>
        <end position="236"/>
    </location>
</feature>